<gene>
    <name evidence="2" type="ORF">APHMUC_0207</name>
</gene>
<dbReference type="Proteomes" id="UP000033441">
    <property type="component" value="Unassembled WGS sequence"/>
</dbReference>
<evidence type="ECO:0000313" key="2">
    <source>
        <dbReference type="EMBL" id="KJV64616.1"/>
    </source>
</evidence>
<keyword evidence="1" id="KW-0812">Transmembrane</keyword>
<keyword evidence="1" id="KW-0472">Membrane</keyword>
<feature type="transmembrane region" description="Helical" evidence="1">
    <location>
        <begin position="24"/>
        <end position="42"/>
    </location>
</feature>
<protein>
    <submittedName>
        <fullName evidence="2">Uncharacterized protein</fullName>
    </submittedName>
</protein>
<accession>A0A0F3NA76</accession>
<dbReference type="PATRIC" id="fig|1359152.3.peg.219"/>
<reference evidence="2 3" key="1">
    <citation type="submission" date="2015-02" db="EMBL/GenBank/DDBJ databases">
        <title>Genome Sequencing of Rickettsiales.</title>
        <authorList>
            <person name="Daugherty S.C."/>
            <person name="Su Q."/>
            <person name="Abolude K."/>
            <person name="Beier-Sexton M."/>
            <person name="Carlyon J.A."/>
            <person name="Carter R."/>
            <person name="Day N.P."/>
            <person name="Dumler S.J."/>
            <person name="Dyachenko V."/>
            <person name="Godinez A."/>
            <person name="Kurtti T.J."/>
            <person name="Lichay M."/>
            <person name="Mullins K.E."/>
            <person name="Ott S."/>
            <person name="Pappas-Brown V."/>
            <person name="Paris D.H."/>
            <person name="Patel P."/>
            <person name="Richards A.L."/>
            <person name="Sadzewicz L."/>
            <person name="Sears K."/>
            <person name="Seidman D."/>
            <person name="Sengamalay N."/>
            <person name="Stenos J."/>
            <person name="Tallon L.J."/>
            <person name="Vincent G."/>
            <person name="Fraser C.M."/>
            <person name="Munderloh U."/>
            <person name="Dunning-Hotopp J.C."/>
        </authorList>
    </citation>
    <scope>NUCLEOTIDE SEQUENCE [LARGE SCALE GENOMIC DNA]</scope>
    <source>
        <strain evidence="2 3">ApMUC09</strain>
    </source>
</reference>
<keyword evidence="1" id="KW-1133">Transmembrane helix</keyword>
<dbReference type="EMBL" id="LANV01000001">
    <property type="protein sequence ID" value="KJV64616.1"/>
    <property type="molecule type" value="Genomic_DNA"/>
</dbReference>
<sequence length="49" mass="5715">MYRCGEIYHYWNIVTDKLCKQKRVGVIIVKVLSGGTAAYSFMKMPFRDP</sequence>
<dbReference type="AlphaFoldDB" id="A0A0F3NA76"/>
<evidence type="ECO:0000256" key="1">
    <source>
        <dbReference type="SAM" id="Phobius"/>
    </source>
</evidence>
<organism evidence="2 3">
    <name type="scientific">Anaplasma phagocytophilum str. ApMUC09</name>
    <dbReference type="NCBI Taxonomy" id="1359152"/>
    <lineage>
        <taxon>Bacteria</taxon>
        <taxon>Pseudomonadati</taxon>
        <taxon>Pseudomonadota</taxon>
        <taxon>Alphaproteobacteria</taxon>
        <taxon>Rickettsiales</taxon>
        <taxon>Anaplasmataceae</taxon>
        <taxon>Anaplasma</taxon>
        <taxon>phagocytophilum group</taxon>
    </lineage>
</organism>
<proteinExistence type="predicted"/>
<evidence type="ECO:0000313" key="3">
    <source>
        <dbReference type="Proteomes" id="UP000033441"/>
    </source>
</evidence>
<comment type="caution">
    <text evidence="2">The sequence shown here is derived from an EMBL/GenBank/DDBJ whole genome shotgun (WGS) entry which is preliminary data.</text>
</comment>
<name>A0A0F3NA76_ANAPH</name>